<evidence type="ECO:0000313" key="2">
    <source>
        <dbReference type="Proteomes" id="UP000569202"/>
    </source>
</evidence>
<dbReference type="Proteomes" id="UP000569202">
    <property type="component" value="Unassembled WGS sequence"/>
</dbReference>
<dbReference type="EMBL" id="JABERL010000033">
    <property type="protein sequence ID" value="NNH78350.1"/>
    <property type="molecule type" value="Genomic_DNA"/>
</dbReference>
<evidence type="ECO:0000313" key="1">
    <source>
        <dbReference type="EMBL" id="NNH78350.1"/>
    </source>
</evidence>
<accession>A0A7Y2LEH3</accession>
<dbReference type="AlphaFoldDB" id="A0A7Y2LEH3"/>
<comment type="caution">
    <text evidence="1">The sequence shown here is derived from an EMBL/GenBank/DDBJ whole genome shotgun (WGS) entry which is preliminary data.</text>
</comment>
<organism evidence="1 2">
    <name type="scientific">Acinetobacter terrae</name>
    <dbReference type="NCBI Taxonomy" id="2731247"/>
    <lineage>
        <taxon>Bacteria</taxon>
        <taxon>Pseudomonadati</taxon>
        <taxon>Pseudomonadota</taxon>
        <taxon>Gammaproteobacteria</taxon>
        <taxon>Moraxellales</taxon>
        <taxon>Moraxellaceae</taxon>
        <taxon>Acinetobacter</taxon>
        <taxon>Acinetobacter Taxon 24</taxon>
    </lineage>
</organism>
<accession>A0A7Y2WBH9</accession>
<name>A0A7Y2LEH3_9GAMM</name>
<proteinExistence type="predicted"/>
<sequence>MMNSKTTASYECYCEFYGPVKADQVYARVKNNIKAKYPDVDLHQLL</sequence>
<gene>
    <name evidence="1" type="ORF">HLH17_11845</name>
</gene>
<protein>
    <submittedName>
        <fullName evidence="1">Uncharacterized protein</fullName>
    </submittedName>
</protein>
<reference evidence="1 2" key="1">
    <citation type="submission" date="2020-04" db="EMBL/GenBank/DDBJ databases">
        <title>Acinetobacter Taxon 24.</title>
        <authorList>
            <person name="Nemec A."/>
            <person name="Radolfova-Krizova L."/>
            <person name="Higgins P.G."/>
            <person name="Spanelova P."/>
        </authorList>
    </citation>
    <scope>NUCLEOTIDE SEQUENCE [LARGE SCALE GENOMIC DNA]</scope>
    <source>
        <strain evidence="1 2">ANC 5380</strain>
    </source>
</reference>
<dbReference type="RefSeq" id="WP_171532802.1">
    <property type="nucleotide sequence ID" value="NZ_JABERF010000064.1"/>
</dbReference>